<keyword evidence="3" id="KW-0472">Membrane</keyword>
<name>A0A369CFJ7_9GAMM</name>
<dbReference type="PANTHER" id="PTHR43819">
    <property type="entry name" value="ARCHAEAL-TYPE GLUTAMATE SYNTHASE [NADPH]"/>
    <property type="match status" value="1"/>
</dbReference>
<evidence type="ECO:0000259" key="4">
    <source>
        <dbReference type="Pfam" id="PF01645"/>
    </source>
</evidence>
<feature type="domain" description="Glutamate synthase" evidence="4">
    <location>
        <begin position="141"/>
        <end position="460"/>
    </location>
</feature>
<reference evidence="5 6" key="1">
    <citation type="submission" date="2018-07" db="EMBL/GenBank/DDBJ databases">
        <title>Genomic Encyclopedia of Type Strains, Phase IV (KMG-IV): sequencing the most valuable type-strain genomes for metagenomic binning, comparative biology and taxonomic classification.</title>
        <authorList>
            <person name="Goeker M."/>
        </authorList>
    </citation>
    <scope>NUCLEOTIDE SEQUENCE [LARGE SCALE GENOMIC DNA]</scope>
    <source>
        <strain evidence="5 6">DSM 26407</strain>
    </source>
</reference>
<evidence type="ECO:0000256" key="1">
    <source>
        <dbReference type="ARBA" id="ARBA00009716"/>
    </source>
</evidence>
<feature type="transmembrane region" description="Helical" evidence="3">
    <location>
        <begin position="12"/>
        <end position="33"/>
    </location>
</feature>
<dbReference type="PANTHER" id="PTHR43819:SF1">
    <property type="entry name" value="ARCHAEAL-TYPE GLUTAMATE SYNTHASE [NADPH]"/>
    <property type="match status" value="1"/>
</dbReference>
<evidence type="ECO:0000313" key="5">
    <source>
        <dbReference type="EMBL" id="RCX31327.1"/>
    </source>
</evidence>
<evidence type="ECO:0000256" key="2">
    <source>
        <dbReference type="PIRNR" id="PIRNR006429"/>
    </source>
</evidence>
<dbReference type="InterPro" id="IPR002932">
    <property type="entry name" value="Glu_synthdom"/>
</dbReference>
<dbReference type="RefSeq" id="WP_211314860.1">
    <property type="nucleotide sequence ID" value="NZ_QPJY01000003.1"/>
</dbReference>
<protein>
    <submittedName>
        <fullName evidence="5">Glutamate synthase domain-containing protein 2</fullName>
    </submittedName>
</protein>
<accession>A0A369CFJ7</accession>
<keyword evidence="3" id="KW-1133">Transmembrane helix</keyword>
<dbReference type="Pfam" id="PF01645">
    <property type="entry name" value="Glu_synthase"/>
    <property type="match status" value="1"/>
</dbReference>
<dbReference type="Proteomes" id="UP000252707">
    <property type="component" value="Unassembled WGS sequence"/>
</dbReference>
<comment type="similarity">
    <text evidence="1 2">Belongs to the glutamate synthase family.</text>
</comment>
<dbReference type="InterPro" id="IPR013785">
    <property type="entry name" value="Aldolase_TIM"/>
</dbReference>
<dbReference type="InterPro" id="IPR024188">
    <property type="entry name" value="GltB"/>
</dbReference>
<proteinExistence type="inferred from homology"/>
<dbReference type="GO" id="GO:0015930">
    <property type="term" value="F:glutamate synthase activity"/>
    <property type="evidence" value="ECO:0007669"/>
    <property type="project" value="InterPro"/>
</dbReference>
<dbReference type="GO" id="GO:0006537">
    <property type="term" value="P:glutamate biosynthetic process"/>
    <property type="evidence" value="ECO:0007669"/>
    <property type="project" value="InterPro"/>
</dbReference>
<evidence type="ECO:0000313" key="6">
    <source>
        <dbReference type="Proteomes" id="UP000252707"/>
    </source>
</evidence>
<keyword evidence="6" id="KW-1185">Reference proteome</keyword>
<dbReference type="Gene3D" id="3.20.20.70">
    <property type="entry name" value="Aldolase class I"/>
    <property type="match status" value="1"/>
</dbReference>
<gene>
    <name evidence="5" type="ORF">DFQ59_103295</name>
</gene>
<organism evidence="5 6">
    <name type="scientific">Thioalbus denitrificans</name>
    <dbReference type="NCBI Taxonomy" id="547122"/>
    <lineage>
        <taxon>Bacteria</taxon>
        <taxon>Pseudomonadati</taxon>
        <taxon>Pseudomonadota</taxon>
        <taxon>Gammaproteobacteria</taxon>
        <taxon>Chromatiales</taxon>
        <taxon>Ectothiorhodospiraceae</taxon>
        <taxon>Thioalbus</taxon>
    </lineage>
</organism>
<evidence type="ECO:0000256" key="3">
    <source>
        <dbReference type="SAM" id="Phobius"/>
    </source>
</evidence>
<dbReference type="AlphaFoldDB" id="A0A369CFJ7"/>
<dbReference type="EMBL" id="QPJY01000003">
    <property type="protein sequence ID" value="RCX31327.1"/>
    <property type="molecule type" value="Genomic_DNA"/>
</dbReference>
<comment type="caution">
    <text evidence="5">The sequence shown here is derived from an EMBL/GenBank/DDBJ whole genome shotgun (WGS) entry which is preliminary data.</text>
</comment>
<dbReference type="PIRSF" id="PIRSF006429">
    <property type="entry name" value="GOGAT_lg_2"/>
    <property type="match status" value="1"/>
</dbReference>
<dbReference type="CDD" id="cd02808">
    <property type="entry name" value="GltS_FMN"/>
    <property type="match status" value="1"/>
</dbReference>
<keyword evidence="3" id="KW-0812">Transmembrane</keyword>
<dbReference type="SUPFAM" id="SSF51395">
    <property type="entry name" value="FMN-linked oxidoreductases"/>
    <property type="match status" value="1"/>
</dbReference>
<sequence length="499" mass="53849">MDFGNLLCMISALFLFLLALGLIGAALFLILFLQDVRQTEHTIRRNYPVVGRLRYLLERLGEALRQYFFTLEREELPFDRATRGWVYRMSKNLGGTIGFGSTYDVQKPGALLFCNAPYPVLEEERIPAPSLVIGPDAAQPFTARSIFNIAGMSYGALSAPAVRALSRGAHAAEVWLNTGEGGLTPHHREGGSDLIFQIGTAKFGVHDADGRLDPRRLREVAQHVKAFELKLAQGAKPGRGGVLPGVKVTPEVAAVRGIPVGQSCCSPNRHPEITDDDTLLDMIARIRDATGRPVGIKMVLGCDTAILGLCEAILRRGEIHAPDFITLDGGDAGTGAAPQVLMDHMGLPLNESLPMLVDALHQAGLRERIRVIASGKLVDTARVAWALSVGADFAVTGRGFMFALGCIQAMRCHLGTCPTGVTSHSPRLQKGLVVEEKAIRVANYARAVNGGINELAHACGLLHARQFRRDNVRVVQSPGRSIPLDELYPYPRVGGPAGV</sequence>